<feature type="domain" description="Methyltransferase type 11" evidence="2">
    <location>
        <begin position="84"/>
        <end position="178"/>
    </location>
</feature>
<protein>
    <submittedName>
        <fullName evidence="3">Methyltransferase domain-containing protein</fullName>
    </submittedName>
</protein>
<name>A0A1H1NQT9_9ACTN</name>
<gene>
    <name evidence="3" type="ORF">SAMN04489717_1308</name>
</gene>
<evidence type="ECO:0000313" key="4">
    <source>
        <dbReference type="Proteomes" id="UP000198983"/>
    </source>
</evidence>
<sequence>MDQPGRVNEPNAPDKVDEPSRPSVDDLPEHVRRNRQVWDARHSEWFGALAREQWAAEPHWGVWRIPQTDLPVLPDDLAGKDLIELGCGTGYVSAWAARAGARPVGVDNSERQLATARAMQREFGLEFPLIHGNAEDVDLPGASFDVAISEHGAIGWCDPYRWIPEAARLLRPGGELIFVRNSTLLTLCVPDEGPAGRTLLRPQFGLCRLEDGSGDAEGADGADGGGVNFHLPHGPMVRLLRESGFVLEDLIEVQAPENATTEYDYVDHEWARQWPSAEVWKARRV</sequence>
<evidence type="ECO:0000256" key="1">
    <source>
        <dbReference type="SAM" id="MobiDB-lite"/>
    </source>
</evidence>
<accession>A0A1H1NQT9</accession>
<dbReference type="SUPFAM" id="SSF53335">
    <property type="entry name" value="S-adenosyl-L-methionine-dependent methyltransferases"/>
    <property type="match status" value="1"/>
</dbReference>
<reference evidence="3 4" key="1">
    <citation type="submission" date="2016-10" db="EMBL/GenBank/DDBJ databases">
        <authorList>
            <person name="de Groot N.N."/>
        </authorList>
    </citation>
    <scope>NUCLEOTIDE SEQUENCE [LARGE SCALE GENOMIC DNA]</scope>
    <source>
        <strain evidence="3 4">DSM 22024</strain>
    </source>
</reference>
<feature type="region of interest" description="Disordered" evidence="1">
    <location>
        <begin position="1"/>
        <end position="29"/>
    </location>
</feature>
<dbReference type="PANTHER" id="PTHR43591">
    <property type="entry name" value="METHYLTRANSFERASE"/>
    <property type="match status" value="1"/>
</dbReference>
<dbReference type="InterPro" id="IPR029063">
    <property type="entry name" value="SAM-dependent_MTases_sf"/>
</dbReference>
<evidence type="ECO:0000259" key="2">
    <source>
        <dbReference type="Pfam" id="PF08241"/>
    </source>
</evidence>
<feature type="compositionally biased region" description="Basic and acidic residues" evidence="1">
    <location>
        <begin position="12"/>
        <end position="29"/>
    </location>
</feature>
<dbReference type="GO" id="GO:0008757">
    <property type="term" value="F:S-adenosylmethionine-dependent methyltransferase activity"/>
    <property type="evidence" value="ECO:0007669"/>
    <property type="project" value="InterPro"/>
</dbReference>
<dbReference type="PANTHER" id="PTHR43591:SF99">
    <property type="entry name" value="OS06G0646000 PROTEIN"/>
    <property type="match status" value="1"/>
</dbReference>
<dbReference type="GO" id="GO:0032259">
    <property type="term" value="P:methylation"/>
    <property type="evidence" value="ECO:0007669"/>
    <property type="project" value="UniProtKB-KW"/>
</dbReference>
<dbReference type="Proteomes" id="UP000198983">
    <property type="component" value="Chromosome I"/>
</dbReference>
<evidence type="ECO:0000313" key="3">
    <source>
        <dbReference type="EMBL" id="SDS00699.1"/>
    </source>
</evidence>
<dbReference type="EMBL" id="LT629732">
    <property type="protein sequence ID" value="SDS00699.1"/>
    <property type="molecule type" value="Genomic_DNA"/>
</dbReference>
<dbReference type="AlphaFoldDB" id="A0A1H1NQT9"/>
<dbReference type="Gene3D" id="3.40.50.150">
    <property type="entry name" value="Vaccinia Virus protein VP39"/>
    <property type="match status" value="1"/>
</dbReference>
<dbReference type="Pfam" id="PF08241">
    <property type="entry name" value="Methyltransf_11"/>
    <property type="match status" value="1"/>
</dbReference>
<dbReference type="STRING" id="117157.SAMN04489717_1308"/>
<dbReference type="InterPro" id="IPR013216">
    <property type="entry name" value="Methyltransf_11"/>
</dbReference>
<proteinExistence type="predicted"/>
<keyword evidence="3" id="KW-0808">Transferase</keyword>
<organism evidence="3 4">
    <name type="scientific">Actinopolymorpha singaporensis</name>
    <dbReference type="NCBI Taxonomy" id="117157"/>
    <lineage>
        <taxon>Bacteria</taxon>
        <taxon>Bacillati</taxon>
        <taxon>Actinomycetota</taxon>
        <taxon>Actinomycetes</taxon>
        <taxon>Propionibacteriales</taxon>
        <taxon>Actinopolymorphaceae</taxon>
        <taxon>Actinopolymorpha</taxon>
    </lineage>
</organism>
<keyword evidence="4" id="KW-1185">Reference proteome</keyword>
<keyword evidence="3" id="KW-0489">Methyltransferase</keyword>
<dbReference type="CDD" id="cd02440">
    <property type="entry name" value="AdoMet_MTases"/>
    <property type="match status" value="1"/>
</dbReference>